<evidence type="ECO:0000256" key="8">
    <source>
        <dbReference type="ARBA" id="ARBA00022898"/>
    </source>
</evidence>
<dbReference type="InterPro" id="IPR050147">
    <property type="entry name" value="Ser/Thr_Dehydratase"/>
</dbReference>
<evidence type="ECO:0000256" key="9">
    <source>
        <dbReference type="ARBA" id="ARBA00023239"/>
    </source>
</evidence>
<name>B2G4A8_ZYGRO</name>
<reference evidence="12" key="1">
    <citation type="submission" date="2008-02" db="EMBL/GenBank/DDBJ databases">
        <title>Zygosaccharomyces rouxii homologs of Saccharomyces cerevisiae chromosome III.</title>
        <authorList>
            <person name="Gordon J.L."/>
            <person name="Wolfe K.H."/>
        </authorList>
    </citation>
    <scope>NUCLEOTIDE SEQUENCE</scope>
    <source>
        <strain evidence="12">CBS 732</strain>
    </source>
</reference>
<comment type="similarity">
    <text evidence="4">Belongs to the serine/threonine dehydratase family.</text>
</comment>
<dbReference type="OMA" id="AEQGCEH"/>
<dbReference type="GO" id="GO:0009097">
    <property type="term" value="P:isoleucine biosynthetic process"/>
    <property type="evidence" value="ECO:0007669"/>
    <property type="project" value="TreeGrafter"/>
</dbReference>
<evidence type="ECO:0000256" key="4">
    <source>
        <dbReference type="ARBA" id="ARBA00010869"/>
    </source>
</evidence>
<evidence type="ECO:0000256" key="1">
    <source>
        <dbReference type="ARBA" id="ARBA00001933"/>
    </source>
</evidence>
<evidence type="ECO:0000256" key="10">
    <source>
        <dbReference type="ARBA" id="ARBA00049406"/>
    </source>
</evidence>
<dbReference type="AlphaFoldDB" id="B2G4A8"/>
<dbReference type="SUPFAM" id="SSF53686">
    <property type="entry name" value="Tryptophan synthase beta subunit-like PLP-dependent enzymes"/>
    <property type="match status" value="1"/>
</dbReference>
<evidence type="ECO:0000256" key="5">
    <source>
        <dbReference type="ARBA" id="ARBA00012093"/>
    </source>
</evidence>
<dbReference type="KEGG" id="zro:ZYRO0F15774g"/>
<dbReference type="GO" id="GO:0006567">
    <property type="term" value="P:L-threonine catabolic process"/>
    <property type="evidence" value="ECO:0007669"/>
    <property type="project" value="EnsemblFungi"/>
</dbReference>
<dbReference type="Pfam" id="PF00291">
    <property type="entry name" value="PALP"/>
    <property type="match status" value="1"/>
</dbReference>
<dbReference type="PANTHER" id="PTHR48078:SF2">
    <property type="entry name" value="CATABOLIC L-SERINE_THREONINE DEHYDRATASE"/>
    <property type="match status" value="1"/>
</dbReference>
<dbReference type="RefSeq" id="XP_002497886.1">
    <property type="nucleotide sequence ID" value="XM_002497841.1"/>
</dbReference>
<dbReference type="PANTHER" id="PTHR48078">
    <property type="entry name" value="THREONINE DEHYDRATASE, MITOCHONDRIAL-RELATED"/>
    <property type="match status" value="1"/>
</dbReference>
<gene>
    <name evidence="12" type="primary">Zr_CHA1_homologue</name>
    <name evidence="12" type="ORF">Zrou_4p18</name>
</gene>
<keyword evidence="7" id="KW-0963">Cytoplasm</keyword>
<dbReference type="CDD" id="cd06448">
    <property type="entry name" value="L-Ser-dehyd"/>
    <property type="match status" value="1"/>
</dbReference>
<keyword evidence="9" id="KW-0456">Lyase</keyword>
<evidence type="ECO:0000256" key="6">
    <source>
        <dbReference type="ARBA" id="ARBA00022432"/>
    </source>
</evidence>
<accession>B2G4A8</accession>
<dbReference type="GO" id="GO:0006565">
    <property type="term" value="P:L-serine catabolic process"/>
    <property type="evidence" value="ECO:0007669"/>
    <property type="project" value="EnsemblFungi"/>
</dbReference>
<organism evidence="12">
    <name type="scientific">Zygosaccharomyces rouxii</name>
    <dbReference type="NCBI Taxonomy" id="4956"/>
    <lineage>
        <taxon>Eukaryota</taxon>
        <taxon>Fungi</taxon>
        <taxon>Dikarya</taxon>
        <taxon>Ascomycota</taxon>
        <taxon>Saccharomycotina</taxon>
        <taxon>Saccharomycetes</taxon>
        <taxon>Saccharomycetales</taxon>
        <taxon>Saccharomycetaceae</taxon>
        <taxon>Zygosaccharomyces</taxon>
    </lineage>
</organism>
<comment type="subcellular location">
    <subcellularLocation>
        <location evidence="2">Cytoplasm</location>
    </subcellularLocation>
</comment>
<comment type="cofactor">
    <cofactor evidence="1">
        <name>pyridoxal 5'-phosphate</name>
        <dbReference type="ChEBI" id="CHEBI:597326"/>
    </cofactor>
</comment>
<dbReference type="GO" id="GO:0003941">
    <property type="term" value="F:L-serine ammonia-lyase activity"/>
    <property type="evidence" value="ECO:0007669"/>
    <property type="project" value="UniProtKB-EC"/>
</dbReference>
<dbReference type="FunFam" id="3.40.50.1100:FF:000040">
    <property type="entry name" value="L-serine dehydratase, putative"/>
    <property type="match status" value="1"/>
</dbReference>
<dbReference type="InterPro" id="IPR001926">
    <property type="entry name" value="TrpB-like_PALP"/>
</dbReference>
<evidence type="ECO:0000259" key="11">
    <source>
        <dbReference type="Pfam" id="PF00291"/>
    </source>
</evidence>
<comment type="catalytic activity">
    <reaction evidence="10">
        <text>L-serine = pyruvate + NH4(+)</text>
        <dbReference type="Rhea" id="RHEA:19169"/>
        <dbReference type="ChEBI" id="CHEBI:15361"/>
        <dbReference type="ChEBI" id="CHEBI:28938"/>
        <dbReference type="ChEBI" id="CHEBI:33384"/>
        <dbReference type="EC" id="4.3.1.17"/>
    </reaction>
</comment>
<sequence length="410" mass="44961">MYINGPQSTKSLMKFWRSMKRHINFISCDNIAYLAAFLMNQAVFQAMPSIYNKTPLLKQIFNHATSAQVFVKYECLQPSGSFKSRGIGHLISKRAKDIQGDGRKSPHVFSSSGGNAGYAAAVAAQKLNLPCTVVIPTTTKQRMADKIRGCGANVVVQGSHWKEADSHLKNILQNQVNMAILEPIYVHPFDNPTIWEGHASIVDEIISSLKNENTALNRVKGIVCSVGGGGLYNGIIQGLEKYNLANKIPLLAVETKGCHVLNTSLQVGQCVEFNKMNSVATSLCTSQISSRTLDYVQKYGSKSIVLEDKEVLQTCLKYAENFNMITEPACGASLHLGYHPQLIERALGKNLDKDDVIIVIACGGSSNTILDLEESLAKLEEAPHLSIRRNATPSLEHENIIYPKRAQVAS</sequence>
<protein>
    <recommendedName>
        <fullName evidence="5">L-serine ammonia-lyase</fullName>
        <ecNumber evidence="5">4.3.1.17</ecNumber>
    </recommendedName>
</protein>
<dbReference type="PROSITE" id="PS00165">
    <property type="entry name" value="DEHYDRATASE_SER_THR"/>
    <property type="match status" value="1"/>
</dbReference>
<dbReference type="EC" id="4.3.1.17" evidence="5"/>
<dbReference type="GO" id="GO:0042645">
    <property type="term" value="C:mitochondrial nucleoid"/>
    <property type="evidence" value="ECO:0007669"/>
    <property type="project" value="EnsemblFungi"/>
</dbReference>
<evidence type="ECO:0000256" key="7">
    <source>
        <dbReference type="ARBA" id="ARBA00022490"/>
    </source>
</evidence>
<keyword evidence="8" id="KW-0663">Pyridoxal phosphate</keyword>
<evidence type="ECO:0000256" key="2">
    <source>
        <dbReference type="ARBA" id="ARBA00004496"/>
    </source>
</evidence>
<dbReference type="InterPro" id="IPR000634">
    <property type="entry name" value="Ser/Thr_deHydtase_PyrdxlP-BS"/>
</dbReference>
<feature type="domain" description="Tryptophan synthase beta chain-like PALP" evidence="11">
    <location>
        <begin position="52"/>
        <end position="363"/>
    </location>
</feature>
<dbReference type="GO" id="GO:0004794">
    <property type="term" value="F:threonine deaminase activity"/>
    <property type="evidence" value="ECO:0007669"/>
    <property type="project" value="EnsemblFungi"/>
</dbReference>
<dbReference type="Gene3D" id="3.40.50.1100">
    <property type="match status" value="2"/>
</dbReference>
<dbReference type="EMBL" id="AM989983">
    <property type="protein sequence ID" value="CAQ43417.1"/>
    <property type="molecule type" value="Genomic_DNA"/>
</dbReference>
<evidence type="ECO:0000256" key="3">
    <source>
        <dbReference type="ARBA" id="ARBA00004742"/>
    </source>
</evidence>
<proteinExistence type="inferred from homology"/>
<evidence type="ECO:0000313" key="12">
    <source>
        <dbReference type="EMBL" id="CAQ43417.1"/>
    </source>
</evidence>
<dbReference type="GO" id="GO:0006094">
    <property type="term" value="P:gluconeogenesis"/>
    <property type="evidence" value="ECO:0007669"/>
    <property type="project" value="UniProtKB-KW"/>
</dbReference>
<keyword evidence="6" id="KW-0312">Gluconeogenesis</keyword>
<comment type="pathway">
    <text evidence="3">Carbohydrate biosynthesis; gluconeogenesis.</text>
</comment>
<dbReference type="GO" id="GO:0030170">
    <property type="term" value="F:pyridoxal phosphate binding"/>
    <property type="evidence" value="ECO:0007669"/>
    <property type="project" value="InterPro"/>
</dbReference>
<dbReference type="InterPro" id="IPR036052">
    <property type="entry name" value="TrpB-like_PALP_sf"/>
</dbReference>